<gene>
    <name evidence="11" type="ORF">A4U43_C09F13450</name>
</gene>
<feature type="transmembrane region" description="Helical" evidence="10">
    <location>
        <begin position="94"/>
        <end position="111"/>
    </location>
</feature>
<organism evidence="11 12">
    <name type="scientific">Asparagus officinalis</name>
    <name type="common">Garden asparagus</name>
    <dbReference type="NCBI Taxonomy" id="4686"/>
    <lineage>
        <taxon>Eukaryota</taxon>
        <taxon>Viridiplantae</taxon>
        <taxon>Streptophyta</taxon>
        <taxon>Embryophyta</taxon>
        <taxon>Tracheophyta</taxon>
        <taxon>Spermatophyta</taxon>
        <taxon>Magnoliopsida</taxon>
        <taxon>Liliopsida</taxon>
        <taxon>Asparagales</taxon>
        <taxon>Asparagaceae</taxon>
        <taxon>Asparagoideae</taxon>
        <taxon>Asparagus</taxon>
    </lineage>
</organism>
<keyword evidence="4" id="KW-1000">Mitochondrion outer membrane</keyword>
<dbReference type="GO" id="GO:0015031">
    <property type="term" value="P:protein transport"/>
    <property type="evidence" value="ECO:0007669"/>
    <property type="project" value="UniProtKB-KW"/>
</dbReference>
<dbReference type="Proteomes" id="UP000243459">
    <property type="component" value="Chromosome 9"/>
</dbReference>
<keyword evidence="5" id="KW-0653">Protein transport</keyword>
<comment type="subcellular location">
    <subcellularLocation>
        <location evidence="1">Mitochondrion outer membrane</location>
        <topology evidence="1">Single-pass membrane protein</topology>
    </subcellularLocation>
</comment>
<sequence>MINILSKDGEERFSSSPASRIDPSPSSMLQVPELHLEFHKKVTSQPAAVGGPSVSNPKNIFDLCLHSLAEKLTNFIVQYLGFEEKSNPDLKYDILDWVILAVGIIVWVGMAKSQASPPPIQ</sequence>
<dbReference type="GO" id="GO:0005742">
    <property type="term" value="C:mitochondrial outer membrane translocase complex"/>
    <property type="evidence" value="ECO:0007669"/>
    <property type="project" value="InterPro"/>
</dbReference>
<protein>
    <submittedName>
        <fullName evidence="11">Uncharacterized protein</fullName>
    </submittedName>
</protein>
<keyword evidence="7" id="KW-0496">Mitochondrion</keyword>
<keyword evidence="6 10" id="KW-1133">Transmembrane helix</keyword>
<name>A0A5P1EAK2_ASPOF</name>
<evidence type="ECO:0000313" key="12">
    <source>
        <dbReference type="Proteomes" id="UP000243459"/>
    </source>
</evidence>
<dbReference type="EMBL" id="CM007389">
    <property type="protein sequence ID" value="ONK58477.1"/>
    <property type="molecule type" value="Genomic_DNA"/>
</dbReference>
<dbReference type="PANTHER" id="PTHR32409:SF3">
    <property type="entry name" value="MITOCHONDRIAL IMPORT RECEPTOR SUBUNIT TOM20-1-RELATED"/>
    <property type="match status" value="1"/>
</dbReference>
<feature type="compositionally biased region" description="Polar residues" evidence="9">
    <location>
        <begin position="14"/>
        <end position="26"/>
    </location>
</feature>
<keyword evidence="8 10" id="KW-0472">Membrane</keyword>
<evidence type="ECO:0000256" key="1">
    <source>
        <dbReference type="ARBA" id="ARBA00004572"/>
    </source>
</evidence>
<evidence type="ECO:0000256" key="8">
    <source>
        <dbReference type="ARBA" id="ARBA00023136"/>
    </source>
</evidence>
<keyword evidence="12" id="KW-1185">Reference proteome</keyword>
<evidence type="ECO:0000256" key="9">
    <source>
        <dbReference type="SAM" id="MobiDB-lite"/>
    </source>
</evidence>
<dbReference type="AlphaFoldDB" id="A0A5P1EAK2"/>
<dbReference type="InterPro" id="IPR010547">
    <property type="entry name" value="TOM20_imprt_rcpt"/>
</dbReference>
<evidence type="ECO:0000256" key="10">
    <source>
        <dbReference type="SAM" id="Phobius"/>
    </source>
</evidence>
<evidence type="ECO:0000313" key="11">
    <source>
        <dbReference type="EMBL" id="ONK58477.1"/>
    </source>
</evidence>
<dbReference type="Pfam" id="PF06552">
    <property type="entry name" value="TOM20_plant"/>
    <property type="match status" value="1"/>
</dbReference>
<reference evidence="12" key="1">
    <citation type="journal article" date="2017" name="Nat. Commun.">
        <title>The asparagus genome sheds light on the origin and evolution of a young Y chromosome.</title>
        <authorList>
            <person name="Harkess A."/>
            <person name="Zhou J."/>
            <person name="Xu C."/>
            <person name="Bowers J.E."/>
            <person name="Van der Hulst R."/>
            <person name="Ayyampalayam S."/>
            <person name="Mercati F."/>
            <person name="Riccardi P."/>
            <person name="McKain M.R."/>
            <person name="Kakrana A."/>
            <person name="Tang H."/>
            <person name="Ray J."/>
            <person name="Groenendijk J."/>
            <person name="Arikit S."/>
            <person name="Mathioni S.M."/>
            <person name="Nakano M."/>
            <person name="Shan H."/>
            <person name="Telgmann-Rauber A."/>
            <person name="Kanno A."/>
            <person name="Yue Z."/>
            <person name="Chen H."/>
            <person name="Li W."/>
            <person name="Chen Y."/>
            <person name="Xu X."/>
            <person name="Zhang Y."/>
            <person name="Luo S."/>
            <person name="Chen H."/>
            <person name="Gao J."/>
            <person name="Mao Z."/>
            <person name="Pires J.C."/>
            <person name="Luo M."/>
            <person name="Kudrna D."/>
            <person name="Wing R.A."/>
            <person name="Meyers B.C."/>
            <person name="Yi K."/>
            <person name="Kong H."/>
            <person name="Lavrijsen P."/>
            <person name="Sunseri F."/>
            <person name="Falavigna A."/>
            <person name="Ye Y."/>
            <person name="Leebens-Mack J.H."/>
            <person name="Chen G."/>
        </authorList>
    </citation>
    <scope>NUCLEOTIDE SEQUENCE [LARGE SCALE GENOMIC DNA]</scope>
    <source>
        <strain evidence="12">cv. DH0086</strain>
    </source>
</reference>
<accession>A0A5P1EAK2</accession>
<keyword evidence="3 10" id="KW-0812">Transmembrane</keyword>
<evidence type="ECO:0000256" key="2">
    <source>
        <dbReference type="ARBA" id="ARBA00022448"/>
    </source>
</evidence>
<feature type="region of interest" description="Disordered" evidence="9">
    <location>
        <begin position="1"/>
        <end position="26"/>
    </location>
</feature>
<dbReference type="GO" id="GO:0045040">
    <property type="term" value="P:protein insertion into mitochondrial outer membrane"/>
    <property type="evidence" value="ECO:0007669"/>
    <property type="project" value="InterPro"/>
</dbReference>
<evidence type="ECO:0000256" key="5">
    <source>
        <dbReference type="ARBA" id="ARBA00022927"/>
    </source>
</evidence>
<proteinExistence type="predicted"/>
<keyword evidence="2" id="KW-0813">Transport</keyword>
<evidence type="ECO:0000256" key="3">
    <source>
        <dbReference type="ARBA" id="ARBA00022692"/>
    </source>
</evidence>
<evidence type="ECO:0000256" key="4">
    <source>
        <dbReference type="ARBA" id="ARBA00022787"/>
    </source>
</evidence>
<dbReference type="Gramene" id="ONK58477">
    <property type="protein sequence ID" value="ONK58477"/>
    <property type="gene ID" value="A4U43_C09F13450"/>
</dbReference>
<dbReference type="PANTHER" id="PTHR32409">
    <property type="entry name" value="MITOCHONDRIAL IMPORT RECEPTOR SUBUNIT TOM20-1-RELATED"/>
    <property type="match status" value="1"/>
</dbReference>
<evidence type="ECO:0000256" key="6">
    <source>
        <dbReference type="ARBA" id="ARBA00022989"/>
    </source>
</evidence>
<evidence type="ECO:0000256" key="7">
    <source>
        <dbReference type="ARBA" id="ARBA00023128"/>
    </source>
</evidence>